<accession>A0A9Q1AQ95</accession>
<dbReference type="EMBL" id="JAPFRF010000023">
    <property type="protein sequence ID" value="KAJ7304049.1"/>
    <property type="molecule type" value="Genomic_DNA"/>
</dbReference>
<feature type="signal peptide" evidence="2">
    <location>
        <begin position="1"/>
        <end position="19"/>
    </location>
</feature>
<feature type="chain" id="PRO_5040153069" evidence="2">
    <location>
        <begin position="20"/>
        <end position="216"/>
    </location>
</feature>
<evidence type="ECO:0000256" key="1">
    <source>
        <dbReference type="SAM" id="MobiDB-lite"/>
    </source>
</evidence>
<keyword evidence="2" id="KW-0732">Signal</keyword>
<evidence type="ECO:0000256" key="2">
    <source>
        <dbReference type="SAM" id="SignalP"/>
    </source>
</evidence>
<protein>
    <submittedName>
        <fullName evidence="3">Uncharacterized protein</fullName>
    </submittedName>
</protein>
<keyword evidence="4" id="KW-1185">Reference proteome</keyword>
<dbReference type="AlphaFoldDB" id="A0A9Q1AQ95"/>
<evidence type="ECO:0000313" key="4">
    <source>
        <dbReference type="Proteomes" id="UP001142489"/>
    </source>
</evidence>
<evidence type="ECO:0000313" key="3">
    <source>
        <dbReference type="EMBL" id="KAJ7304049.1"/>
    </source>
</evidence>
<feature type="region of interest" description="Disordered" evidence="1">
    <location>
        <begin position="166"/>
        <end position="216"/>
    </location>
</feature>
<feature type="compositionally biased region" description="Low complexity" evidence="1">
    <location>
        <begin position="172"/>
        <end position="189"/>
    </location>
</feature>
<feature type="compositionally biased region" description="Low complexity" evidence="1">
    <location>
        <begin position="26"/>
        <end position="40"/>
    </location>
</feature>
<sequence>MKLLFGAAVLVVSALCVDAQGNPSYGVPSYGGPESPGYSSFDNQGYPPPSEFRPPEYPVPPEDTDFGDSSPPQFPSPKFPPPDFGDSLYSMPFDIFGWVGNLLESIFSRLRNLRFSHPRVGGQVIIARPGYIEYLPFGPPPGYLGPIDPDFPPFYRPPPFHDMPFPGQPEWPSSGFTTPPSLLTTTPNSGEPPLLTSAPNAGEPPLLTSAPNVGEA</sequence>
<feature type="region of interest" description="Disordered" evidence="1">
    <location>
        <begin position="26"/>
        <end position="79"/>
    </location>
</feature>
<organism evidence="3 4">
    <name type="scientific">Phrynocephalus forsythii</name>
    <dbReference type="NCBI Taxonomy" id="171643"/>
    <lineage>
        <taxon>Eukaryota</taxon>
        <taxon>Metazoa</taxon>
        <taxon>Chordata</taxon>
        <taxon>Craniata</taxon>
        <taxon>Vertebrata</taxon>
        <taxon>Euteleostomi</taxon>
        <taxon>Lepidosauria</taxon>
        <taxon>Squamata</taxon>
        <taxon>Bifurcata</taxon>
        <taxon>Unidentata</taxon>
        <taxon>Episquamata</taxon>
        <taxon>Toxicofera</taxon>
        <taxon>Iguania</taxon>
        <taxon>Acrodonta</taxon>
        <taxon>Agamidae</taxon>
        <taxon>Agaminae</taxon>
        <taxon>Phrynocephalus</taxon>
    </lineage>
</organism>
<comment type="caution">
    <text evidence="3">The sequence shown here is derived from an EMBL/GenBank/DDBJ whole genome shotgun (WGS) entry which is preliminary data.</text>
</comment>
<feature type="compositionally biased region" description="Pro residues" evidence="1">
    <location>
        <begin position="46"/>
        <end position="61"/>
    </location>
</feature>
<gene>
    <name evidence="3" type="ORF">JRQ81_011570</name>
</gene>
<dbReference type="Proteomes" id="UP001142489">
    <property type="component" value="Unassembled WGS sequence"/>
</dbReference>
<proteinExistence type="predicted"/>
<reference evidence="3" key="1">
    <citation type="journal article" date="2023" name="DNA Res.">
        <title>Chromosome-level genome assembly of Phrynocephalus forsythii using third-generation DNA sequencing and Hi-C analysis.</title>
        <authorList>
            <person name="Qi Y."/>
            <person name="Zhao W."/>
            <person name="Zhao Y."/>
            <person name="Niu C."/>
            <person name="Cao S."/>
            <person name="Zhang Y."/>
        </authorList>
    </citation>
    <scope>NUCLEOTIDE SEQUENCE</scope>
    <source>
        <tissue evidence="3">Muscle</tissue>
    </source>
</reference>
<name>A0A9Q1AQ95_9SAUR</name>